<proteinExistence type="predicted"/>
<reference evidence="1" key="1">
    <citation type="journal article" date="2019" name="Philos. Trans. R. Soc. Lond., B, Biol. Sci.">
        <title>Targeted metagenomic recovery of four divergent viruses reveals shared and distinctive characteristics of giant viruses of marine eukaryotes.</title>
        <authorList>
            <person name="Needham D.M."/>
            <person name="Poirier C."/>
            <person name="Hehenberger E."/>
            <person name="Jimenez V."/>
            <person name="Swalwell J.E."/>
            <person name="Santoro A.E."/>
            <person name="Worden A.Z."/>
        </authorList>
    </citation>
    <scope>NUCLEOTIDE SEQUENCE</scope>
    <source>
        <strain evidence="1">OPacV-662</strain>
    </source>
</reference>
<protein>
    <submittedName>
        <fullName evidence="1">Uncharacterized protein</fullName>
    </submittedName>
</protein>
<organism evidence="1">
    <name type="scientific">Megaviridae environmental sample</name>
    <dbReference type="NCBI Taxonomy" id="1737588"/>
    <lineage>
        <taxon>Viruses</taxon>
        <taxon>Varidnaviria</taxon>
        <taxon>Bamfordvirae</taxon>
        <taxon>Nucleocytoviricota</taxon>
        <taxon>Megaviricetes</taxon>
        <taxon>Imitervirales</taxon>
        <taxon>Mimiviridae</taxon>
        <taxon>environmental samples</taxon>
    </lineage>
</organism>
<sequence>MLDILFICRGIGYKYANVQFSDDLIEKRHGHLIAGKTTQEIYNLKDIGSKIKQIDDKIAKLGFFEKRSHRGVALEDKVMKITEGETSSDFEKRTKRILRLA</sequence>
<accession>A0A5J6VJK2</accession>
<evidence type="ECO:0000313" key="1">
    <source>
        <dbReference type="EMBL" id="QFG73959.1"/>
    </source>
</evidence>
<name>A0A5J6VJK2_9VIRU</name>
<dbReference type="EMBL" id="MN448274">
    <property type="protein sequence ID" value="QFG73959.1"/>
    <property type="molecule type" value="Genomic_DNA"/>
</dbReference>